<gene>
    <name evidence="1" type="ORF">GTU67_14235</name>
</gene>
<evidence type="ECO:0000313" key="2">
    <source>
        <dbReference type="Proteomes" id="UP000545386"/>
    </source>
</evidence>
<reference evidence="1 2" key="1">
    <citation type="submission" date="2020-08" db="EMBL/GenBank/DDBJ databases">
        <title>Paraeoetvoesia sp. YC-7-48 draft genome sequence.</title>
        <authorList>
            <person name="Yao L."/>
        </authorList>
    </citation>
    <scope>NUCLEOTIDE SEQUENCE [LARGE SCALE GENOMIC DNA]</scope>
    <source>
        <strain evidence="2">YC-7-48</strain>
    </source>
</reference>
<comment type="caution">
    <text evidence="1">The sequence shown here is derived from an EMBL/GenBank/DDBJ whole genome shotgun (WGS) entry which is preliminary data.</text>
</comment>
<proteinExistence type="predicted"/>
<dbReference type="Proteomes" id="UP000545386">
    <property type="component" value="Unassembled WGS sequence"/>
</dbReference>
<feature type="non-terminal residue" evidence="1">
    <location>
        <position position="59"/>
    </location>
</feature>
<keyword evidence="2" id="KW-1185">Reference proteome</keyword>
<sequence length="59" mass="6664">MDHETINRNLIIILPKQPALDWIISVDPQPIQGLTLEELRQEQEVYLLAGGTVNTPEQA</sequence>
<accession>A0A842HWE3</accession>
<evidence type="ECO:0000313" key="1">
    <source>
        <dbReference type="EMBL" id="MBC2771065.1"/>
    </source>
</evidence>
<name>A0A842HWE3_9BURK</name>
<protein>
    <submittedName>
        <fullName evidence="1">Uncharacterized protein</fullName>
    </submittedName>
</protein>
<dbReference type="AlphaFoldDB" id="A0A842HWE3"/>
<dbReference type="EMBL" id="JACJUU010000019">
    <property type="protein sequence ID" value="MBC2771065.1"/>
    <property type="molecule type" value="Genomic_DNA"/>
</dbReference>
<organism evidence="1 2">
    <name type="scientific">Pusillimonas minor</name>
    <dbReference type="NCBI Taxonomy" id="2697024"/>
    <lineage>
        <taxon>Bacteria</taxon>
        <taxon>Pseudomonadati</taxon>
        <taxon>Pseudomonadota</taxon>
        <taxon>Betaproteobacteria</taxon>
        <taxon>Burkholderiales</taxon>
        <taxon>Alcaligenaceae</taxon>
        <taxon>Pusillimonas</taxon>
    </lineage>
</organism>